<evidence type="ECO:0000313" key="8">
    <source>
        <dbReference type="EMBL" id="MYM75794.1"/>
    </source>
</evidence>
<evidence type="ECO:0000256" key="2">
    <source>
        <dbReference type="ARBA" id="ARBA00010944"/>
    </source>
</evidence>
<comment type="similarity">
    <text evidence="2 6">Belongs to the dTDP-4-dehydrorhamnose reductase family.</text>
</comment>
<dbReference type="InterPro" id="IPR005913">
    <property type="entry name" value="dTDP_dehydrorham_reduct"/>
</dbReference>
<dbReference type="GO" id="GO:0019305">
    <property type="term" value="P:dTDP-rhamnose biosynthetic process"/>
    <property type="evidence" value="ECO:0007669"/>
    <property type="project" value="UniProtKB-UniPathway"/>
</dbReference>
<feature type="domain" description="RmlD-like substrate binding" evidence="7">
    <location>
        <begin position="1"/>
        <end position="286"/>
    </location>
</feature>
<protein>
    <recommendedName>
        <fullName evidence="4 6">dTDP-4-dehydrorhamnose reductase</fullName>
        <ecNumber evidence="3 6">1.1.1.133</ecNumber>
    </recommendedName>
</protein>
<dbReference type="RefSeq" id="WP_161052371.1">
    <property type="nucleotide sequence ID" value="NZ_WWCR01000049.1"/>
</dbReference>
<comment type="pathway">
    <text evidence="1 6">Carbohydrate biosynthesis; dTDP-L-rhamnose biosynthesis.</text>
</comment>
<dbReference type="SUPFAM" id="SSF51735">
    <property type="entry name" value="NAD(P)-binding Rossmann-fold domains"/>
    <property type="match status" value="1"/>
</dbReference>
<evidence type="ECO:0000256" key="3">
    <source>
        <dbReference type="ARBA" id="ARBA00012929"/>
    </source>
</evidence>
<evidence type="ECO:0000256" key="1">
    <source>
        <dbReference type="ARBA" id="ARBA00004781"/>
    </source>
</evidence>
<evidence type="ECO:0000259" key="7">
    <source>
        <dbReference type="Pfam" id="PF04321"/>
    </source>
</evidence>
<comment type="cofactor">
    <cofactor evidence="6">
        <name>Mg(2+)</name>
        <dbReference type="ChEBI" id="CHEBI:18420"/>
    </cofactor>
    <text evidence="6">Binds 1 Mg(2+) ion per monomer.</text>
</comment>
<dbReference type="Pfam" id="PF04321">
    <property type="entry name" value="RmlD_sub_bind"/>
    <property type="match status" value="1"/>
</dbReference>
<gene>
    <name evidence="8" type="ORF">GTP56_26885</name>
</gene>
<dbReference type="InterPro" id="IPR029903">
    <property type="entry name" value="RmlD-like-bd"/>
</dbReference>
<accession>A0A7X4H7K5</accession>
<sequence length="292" mass="31087">MKLLLTGAGGLLGSAVIGAAAARGDACQPLARPLLGALGSMTTAAQLAQQLQGCDLLLHAAANTNVEQCETDPDACYRDNFLLTELLAQAAALAGVRMLFVSSTGLYGTASDAPYREYDAVAPTTHHHRSKLLGEQAVLAASGANLVVRTGWLFGGAPDTPKNFVARRIDEARQARAESRHIESNAEQRGVPCWNRDVAIRMLDLAAAGVSGVVNCVNSGNASRYEYVRAVAELSGAGVEVRPSGAAGFNRKARVSPNEMADNWKMRMLGWPDMPDWRASLTTYLRTELADY</sequence>
<dbReference type="Gene3D" id="3.90.25.10">
    <property type="entry name" value="UDP-galactose 4-epimerase, domain 1"/>
    <property type="match status" value="1"/>
</dbReference>
<dbReference type="UniPathway" id="UPA00124"/>
<evidence type="ECO:0000313" key="9">
    <source>
        <dbReference type="Proteomes" id="UP000469734"/>
    </source>
</evidence>
<evidence type="ECO:0000256" key="4">
    <source>
        <dbReference type="ARBA" id="ARBA00017099"/>
    </source>
</evidence>
<comment type="caution">
    <text evidence="8">The sequence shown here is derived from an EMBL/GenBank/DDBJ whole genome shotgun (WGS) entry which is preliminary data.</text>
</comment>
<dbReference type="PANTHER" id="PTHR10491">
    <property type="entry name" value="DTDP-4-DEHYDRORHAMNOSE REDUCTASE"/>
    <property type="match status" value="1"/>
</dbReference>
<organism evidence="8 9">
    <name type="scientific">Duganella margarita</name>
    <dbReference type="NCBI Taxonomy" id="2692170"/>
    <lineage>
        <taxon>Bacteria</taxon>
        <taxon>Pseudomonadati</taxon>
        <taxon>Pseudomonadota</taxon>
        <taxon>Betaproteobacteria</taxon>
        <taxon>Burkholderiales</taxon>
        <taxon>Oxalobacteraceae</taxon>
        <taxon>Telluria group</taxon>
        <taxon>Duganella</taxon>
    </lineage>
</organism>
<dbReference type="Proteomes" id="UP000469734">
    <property type="component" value="Unassembled WGS sequence"/>
</dbReference>
<name>A0A7X4H7K5_9BURK</name>
<keyword evidence="6" id="KW-0521">NADP</keyword>
<reference evidence="8 9" key="1">
    <citation type="submission" date="2019-12" db="EMBL/GenBank/DDBJ databases">
        <title>Novel species isolated from a subtropical stream in China.</title>
        <authorList>
            <person name="Lu H."/>
        </authorList>
    </citation>
    <scope>NUCLEOTIDE SEQUENCE [LARGE SCALE GENOMIC DNA]</scope>
    <source>
        <strain evidence="8 9">FT134W</strain>
    </source>
</reference>
<dbReference type="AlphaFoldDB" id="A0A7X4H7K5"/>
<dbReference type="GO" id="GO:0048269">
    <property type="term" value="C:methionine adenosyltransferase complex"/>
    <property type="evidence" value="ECO:0007669"/>
    <property type="project" value="TreeGrafter"/>
</dbReference>
<dbReference type="GO" id="GO:0008831">
    <property type="term" value="F:dTDP-4-dehydrorhamnose reductase activity"/>
    <property type="evidence" value="ECO:0007669"/>
    <property type="project" value="UniProtKB-EC"/>
</dbReference>
<keyword evidence="6" id="KW-0560">Oxidoreductase</keyword>
<comment type="catalytic activity">
    <reaction evidence="5 6">
        <text>dTDP-beta-L-rhamnose + NADP(+) = dTDP-4-dehydro-beta-L-rhamnose + NADPH + H(+)</text>
        <dbReference type="Rhea" id="RHEA:21796"/>
        <dbReference type="ChEBI" id="CHEBI:15378"/>
        <dbReference type="ChEBI" id="CHEBI:57510"/>
        <dbReference type="ChEBI" id="CHEBI:57783"/>
        <dbReference type="ChEBI" id="CHEBI:58349"/>
        <dbReference type="ChEBI" id="CHEBI:62830"/>
        <dbReference type="EC" id="1.1.1.133"/>
    </reaction>
</comment>
<evidence type="ECO:0000256" key="5">
    <source>
        <dbReference type="ARBA" id="ARBA00048200"/>
    </source>
</evidence>
<dbReference type="PANTHER" id="PTHR10491:SF4">
    <property type="entry name" value="METHIONINE ADENOSYLTRANSFERASE 2 SUBUNIT BETA"/>
    <property type="match status" value="1"/>
</dbReference>
<evidence type="ECO:0000256" key="6">
    <source>
        <dbReference type="RuleBase" id="RU364082"/>
    </source>
</evidence>
<dbReference type="EC" id="1.1.1.133" evidence="3 6"/>
<dbReference type="GO" id="GO:0048270">
    <property type="term" value="F:methionine adenosyltransferase regulator activity"/>
    <property type="evidence" value="ECO:0007669"/>
    <property type="project" value="TreeGrafter"/>
</dbReference>
<proteinExistence type="inferred from homology"/>
<dbReference type="GO" id="GO:0006556">
    <property type="term" value="P:S-adenosylmethionine biosynthetic process"/>
    <property type="evidence" value="ECO:0007669"/>
    <property type="project" value="TreeGrafter"/>
</dbReference>
<comment type="function">
    <text evidence="6">Catalyzes the reduction of dTDP-6-deoxy-L-lyxo-4-hexulose to yield dTDP-L-rhamnose.</text>
</comment>
<dbReference type="EMBL" id="WWCR01000049">
    <property type="protein sequence ID" value="MYM75794.1"/>
    <property type="molecule type" value="Genomic_DNA"/>
</dbReference>
<dbReference type="Gene3D" id="3.40.50.720">
    <property type="entry name" value="NAD(P)-binding Rossmann-like Domain"/>
    <property type="match status" value="1"/>
</dbReference>
<dbReference type="InterPro" id="IPR036291">
    <property type="entry name" value="NAD(P)-bd_dom_sf"/>
</dbReference>